<dbReference type="Proteomes" id="UP000636661">
    <property type="component" value="Unassembled WGS sequence"/>
</dbReference>
<dbReference type="CDD" id="cd00093">
    <property type="entry name" value="HTH_XRE"/>
    <property type="match status" value="1"/>
</dbReference>
<name>A0A918I540_9ACTN</name>
<dbReference type="EMBL" id="BMTP01000020">
    <property type="protein sequence ID" value="GGU62140.1"/>
    <property type="molecule type" value="Genomic_DNA"/>
</dbReference>
<dbReference type="InterPro" id="IPR001387">
    <property type="entry name" value="Cro/C1-type_HTH"/>
</dbReference>
<accession>A0A918I540</accession>
<reference evidence="1" key="2">
    <citation type="submission" date="2020-09" db="EMBL/GenBank/DDBJ databases">
        <authorList>
            <person name="Sun Q."/>
            <person name="Ohkuma M."/>
        </authorList>
    </citation>
    <scope>NUCLEOTIDE SEQUENCE</scope>
    <source>
        <strain evidence="1">JCM 4391</strain>
    </source>
</reference>
<keyword evidence="2" id="KW-1185">Reference proteome</keyword>
<dbReference type="AlphaFoldDB" id="A0A918I540"/>
<evidence type="ECO:0000313" key="2">
    <source>
        <dbReference type="Proteomes" id="UP000636661"/>
    </source>
</evidence>
<comment type="caution">
    <text evidence="1">The sequence shown here is derived from an EMBL/GenBank/DDBJ whole genome shotgun (WGS) entry which is preliminary data.</text>
</comment>
<gene>
    <name evidence="1" type="ORF">GCM10010274_58640</name>
</gene>
<evidence type="ECO:0000313" key="1">
    <source>
        <dbReference type="EMBL" id="GGU62140.1"/>
    </source>
</evidence>
<organism evidence="1 2">
    <name type="scientific">Streptomyces lavendofoliae</name>
    <dbReference type="NCBI Taxonomy" id="67314"/>
    <lineage>
        <taxon>Bacteria</taxon>
        <taxon>Bacillati</taxon>
        <taxon>Actinomycetota</taxon>
        <taxon>Actinomycetes</taxon>
        <taxon>Kitasatosporales</taxon>
        <taxon>Streptomycetaceae</taxon>
        <taxon>Streptomyces</taxon>
    </lineage>
</organism>
<reference evidence="1" key="1">
    <citation type="journal article" date="2014" name="Int. J. Syst. Evol. Microbiol.">
        <title>Complete genome sequence of Corynebacterium casei LMG S-19264T (=DSM 44701T), isolated from a smear-ripened cheese.</title>
        <authorList>
            <consortium name="US DOE Joint Genome Institute (JGI-PGF)"/>
            <person name="Walter F."/>
            <person name="Albersmeier A."/>
            <person name="Kalinowski J."/>
            <person name="Ruckert C."/>
        </authorList>
    </citation>
    <scope>NUCLEOTIDE SEQUENCE</scope>
    <source>
        <strain evidence="1">JCM 4391</strain>
    </source>
</reference>
<sequence length="245" mass="27341">MSASQIAREAGVETSTIRRLLAGQKTIRRTTTEKLLGVSLDVRPSVGDVPALGATRRVRALYALGHFNWEIAEAAGISRDAVCALAQGSWPTLKVAADDGVRRAYDQLSMLTGGSWKTRRLAERRGWVPPLAWDDDSIDDANAVPLTDALAPPPTAGDDVVARFLMGESVVLDRNGRREALQHLMEWTTLTPEEIGERLEMEPDSVSRAWERIKRRARLEGGRVPWRRVYIPQQDYKRDEMEKVA</sequence>
<protein>
    <submittedName>
        <fullName evidence="1">Uncharacterized protein</fullName>
    </submittedName>
</protein>
<proteinExistence type="predicted"/>